<keyword evidence="6 15" id="KW-0812">Transmembrane</keyword>
<evidence type="ECO:0000256" key="11">
    <source>
        <dbReference type="ARBA" id="ARBA00023264"/>
    </source>
</evidence>
<feature type="region of interest" description="Disordered" evidence="14">
    <location>
        <begin position="45"/>
        <end position="70"/>
    </location>
</feature>
<evidence type="ECO:0000256" key="3">
    <source>
        <dbReference type="ARBA" id="ARBA00008655"/>
    </source>
</evidence>
<dbReference type="STRING" id="51028.A0A0N4V554"/>
<keyword evidence="8" id="KW-0443">Lipid metabolism</keyword>
<dbReference type="InterPro" id="IPR045252">
    <property type="entry name" value="LPCAT1-like"/>
</dbReference>
<keyword evidence="11" id="KW-1208">Phospholipid metabolism</keyword>
<comment type="pathway">
    <text evidence="2">Lipid metabolism.</text>
</comment>
<dbReference type="GO" id="GO:0008654">
    <property type="term" value="P:phospholipid biosynthetic process"/>
    <property type="evidence" value="ECO:0007669"/>
    <property type="project" value="UniProtKB-KW"/>
</dbReference>
<evidence type="ECO:0000313" key="17">
    <source>
        <dbReference type="EMBL" id="VDD90216.1"/>
    </source>
</evidence>
<dbReference type="EMBL" id="UXUI01008014">
    <property type="protein sequence ID" value="VDD90216.1"/>
    <property type="molecule type" value="Genomic_DNA"/>
</dbReference>
<reference evidence="19" key="1">
    <citation type="submission" date="2016-04" db="UniProtKB">
        <authorList>
            <consortium name="WormBaseParasite"/>
        </authorList>
    </citation>
    <scope>IDENTIFICATION</scope>
</reference>
<evidence type="ECO:0000256" key="4">
    <source>
        <dbReference type="ARBA" id="ARBA00022516"/>
    </source>
</evidence>
<dbReference type="Pfam" id="PF01553">
    <property type="entry name" value="Acyltransferase"/>
    <property type="match status" value="1"/>
</dbReference>
<dbReference type="CDD" id="cd07991">
    <property type="entry name" value="LPLAT_LPCAT1-like"/>
    <property type="match status" value="1"/>
</dbReference>
<evidence type="ECO:0000256" key="9">
    <source>
        <dbReference type="ARBA" id="ARBA00023136"/>
    </source>
</evidence>
<comment type="pathway">
    <text evidence="13">Phospholipid metabolism.</text>
</comment>
<keyword evidence="18" id="KW-1185">Reference proteome</keyword>
<feature type="transmembrane region" description="Helical" evidence="15">
    <location>
        <begin position="181"/>
        <end position="214"/>
    </location>
</feature>
<gene>
    <name evidence="17" type="ORF">EVEC_LOCUS4967</name>
</gene>
<protein>
    <submittedName>
        <fullName evidence="19">PlsC domain-containing protein</fullName>
    </submittedName>
</protein>
<reference evidence="17 18" key="2">
    <citation type="submission" date="2018-10" db="EMBL/GenBank/DDBJ databases">
        <authorList>
            <consortium name="Pathogen Informatics"/>
        </authorList>
    </citation>
    <scope>NUCLEOTIDE SEQUENCE [LARGE SCALE GENOMIC DNA]</scope>
</reference>
<evidence type="ECO:0000256" key="14">
    <source>
        <dbReference type="SAM" id="MobiDB-lite"/>
    </source>
</evidence>
<evidence type="ECO:0000256" key="7">
    <source>
        <dbReference type="ARBA" id="ARBA00022989"/>
    </source>
</evidence>
<comment type="similarity">
    <text evidence="3">Belongs to the 1-acyl-sn-glycerol-3-phosphate acyltransferase family.</text>
</comment>
<dbReference type="GO" id="GO:0004366">
    <property type="term" value="F:glycerol-3-phosphate O-acyltransferase activity"/>
    <property type="evidence" value="ECO:0007669"/>
    <property type="project" value="TreeGrafter"/>
</dbReference>
<sequence>MILTLFAGIIILLIYLAAVNKSLGFREILVEVLLAIFEWGSRQQDSQGESDSGNHEVQHPNSPNRPRSHSEANSIIMHDKTESIEQKLRNVSDSEQKISTVKLVVDDSFDFITVSFIYRVFQITLLKSLEANLFLFFQAGVESIIEDQVTSRFKAEQLPSWNLLTRTCFGFQHISKKLTALWFTGFLIRYLILLPVRCTLFVVGISVLLIVTYLSEKCKNSRVKKWLSENAMPICMRIMCRTFSTIIRVHNSENRAEHGGICVANHTSPIDVMILSCDNNYAMVGQRQGGFLGFLQTTLSRTGDHIWFERTEANDRAKVGEVVYPIAMKYDARLGDAFWNSSEQSYGEYLFRMMTSWAIICDVWYLPPMRRLENEDSIQFALRVKKAIAKKGGLIELDWDGGLKRSKVPHKLVVQHQKRYYDWLSRKTSVGVRPPDPEAENGKQRHVTRLPDHKEEDESIENETASAKQERSDSNKVSLLPEVGFDGSHTTAELTLKKATPEAEGVFLENPLVSEVLGDTKEGEAQLLHRVKRDENTS</sequence>
<evidence type="ECO:0000256" key="13">
    <source>
        <dbReference type="ARBA" id="ARBA00025707"/>
    </source>
</evidence>
<evidence type="ECO:0000256" key="8">
    <source>
        <dbReference type="ARBA" id="ARBA00023098"/>
    </source>
</evidence>
<keyword evidence="10" id="KW-0594">Phospholipid biosynthesis</keyword>
<evidence type="ECO:0000256" key="1">
    <source>
        <dbReference type="ARBA" id="ARBA00004370"/>
    </source>
</evidence>
<feature type="domain" description="Phospholipid/glycerol acyltransferase" evidence="16">
    <location>
        <begin position="247"/>
        <end position="322"/>
    </location>
</feature>
<dbReference type="WBParaSite" id="EVEC_0000533601-mRNA-1">
    <property type="protein sequence ID" value="EVEC_0000533601-mRNA-1"/>
    <property type="gene ID" value="EVEC_0000533601"/>
</dbReference>
<evidence type="ECO:0000256" key="6">
    <source>
        <dbReference type="ARBA" id="ARBA00022692"/>
    </source>
</evidence>
<dbReference type="OrthoDB" id="10051137at2759"/>
<evidence type="ECO:0000313" key="18">
    <source>
        <dbReference type="Proteomes" id="UP000274131"/>
    </source>
</evidence>
<keyword evidence="9 15" id="KW-0472">Membrane</keyword>
<feature type="region of interest" description="Disordered" evidence="14">
    <location>
        <begin position="429"/>
        <end position="484"/>
    </location>
</feature>
<keyword evidence="5" id="KW-0808">Transferase</keyword>
<evidence type="ECO:0000256" key="5">
    <source>
        <dbReference type="ARBA" id="ARBA00022679"/>
    </source>
</evidence>
<evidence type="ECO:0000259" key="16">
    <source>
        <dbReference type="Pfam" id="PF01553"/>
    </source>
</evidence>
<evidence type="ECO:0000256" key="15">
    <source>
        <dbReference type="SAM" id="Phobius"/>
    </source>
</evidence>
<dbReference type="GO" id="GO:0005783">
    <property type="term" value="C:endoplasmic reticulum"/>
    <property type="evidence" value="ECO:0007669"/>
    <property type="project" value="TreeGrafter"/>
</dbReference>
<dbReference type="GO" id="GO:0016020">
    <property type="term" value="C:membrane"/>
    <property type="evidence" value="ECO:0007669"/>
    <property type="project" value="UniProtKB-SubCell"/>
</dbReference>
<name>A0A0N4V554_ENTVE</name>
<proteinExistence type="inferred from homology"/>
<keyword evidence="12" id="KW-0012">Acyltransferase</keyword>
<dbReference type="PANTHER" id="PTHR23063">
    <property type="entry name" value="PHOSPHOLIPID ACYLTRANSFERASE"/>
    <property type="match status" value="1"/>
</dbReference>
<dbReference type="Proteomes" id="UP000274131">
    <property type="component" value="Unassembled WGS sequence"/>
</dbReference>
<keyword evidence="4" id="KW-0444">Lipid biosynthesis</keyword>
<dbReference type="PANTHER" id="PTHR23063:SF53">
    <property type="entry name" value="PHOSPHOLIPID_GLYCEROL ACYLTRANSFERASE DOMAIN-CONTAINING PROTEIN"/>
    <property type="match status" value="1"/>
</dbReference>
<dbReference type="AlphaFoldDB" id="A0A0N4V554"/>
<evidence type="ECO:0000256" key="12">
    <source>
        <dbReference type="ARBA" id="ARBA00023315"/>
    </source>
</evidence>
<keyword evidence="7 15" id="KW-1133">Transmembrane helix</keyword>
<evidence type="ECO:0000256" key="2">
    <source>
        <dbReference type="ARBA" id="ARBA00005189"/>
    </source>
</evidence>
<evidence type="ECO:0000313" key="19">
    <source>
        <dbReference type="WBParaSite" id="EVEC_0000533601-mRNA-1"/>
    </source>
</evidence>
<dbReference type="GO" id="GO:0019432">
    <property type="term" value="P:triglyceride biosynthetic process"/>
    <property type="evidence" value="ECO:0007669"/>
    <property type="project" value="TreeGrafter"/>
</dbReference>
<comment type="subcellular location">
    <subcellularLocation>
        <location evidence="1">Membrane</location>
    </subcellularLocation>
</comment>
<evidence type="ECO:0000256" key="10">
    <source>
        <dbReference type="ARBA" id="ARBA00023209"/>
    </source>
</evidence>
<organism evidence="19">
    <name type="scientific">Enterobius vermicularis</name>
    <name type="common">Human pinworm</name>
    <dbReference type="NCBI Taxonomy" id="51028"/>
    <lineage>
        <taxon>Eukaryota</taxon>
        <taxon>Metazoa</taxon>
        <taxon>Ecdysozoa</taxon>
        <taxon>Nematoda</taxon>
        <taxon>Chromadorea</taxon>
        <taxon>Rhabditida</taxon>
        <taxon>Spirurina</taxon>
        <taxon>Oxyuridomorpha</taxon>
        <taxon>Oxyuroidea</taxon>
        <taxon>Oxyuridae</taxon>
        <taxon>Enterobius</taxon>
    </lineage>
</organism>
<accession>A0A0N4V554</accession>
<dbReference type="InterPro" id="IPR002123">
    <property type="entry name" value="Plipid/glycerol_acylTrfase"/>
</dbReference>